<evidence type="ECO:0000313" key="1">
    <source>
        <dbReference type="EMBL" id="AAR83181.1"/>
    </source>
</evidence>
<accession>Q6SZ54</accession>
<dbReference type="EMBL" id="AY445042">
    <property type="protein sequence ID" value="AAR83181.1"/>
    <property type="molecule type" value="Genomic_DNA"/>
</dbReference>
<dbReference type="EMBL" id="AY657003">
    <property type="protein sequence ID" value="AAU07988.1"/>
    <property type="molecule type" value="Genomic_DNA"/>
</dbReference>
<keyword evidence="1" id="KW-0862">Zinc</keyword>
<dbReference type="AlphaFoldDB" id="Q6SZ54"/>
<proteinExistence type="predicted"/>
<dbReference type="GO" id="GO:0008270">
    <property type="term" value="F:zinc ion binding"/>
    <property type="evidence" value="ECO:0007669"/>
    <property type="project" value="UniProtKB-KW"/>
</dbReference>
<name>Q6SZ54_STRPY</name>
<protein>
    <submittedName>
        <fullName evidence="1">Hypothetical zinc-finger protein</fullName>
    </submittedName>
</protein>
<dbReference type="RefSeq" id="WP_011184713.1">
    <property type="nucleotide sequence ID" value="NZ_CAAHNY010000011.1"/>
</dbReference>
<sequence length="133" mass="15873">MNVEEKNLIRELREKALGYKRISGELGISVNTIKSFCRNHKLTREHIVRTIYCKECGKELIQKEHTKKKIFCSDACKRKWWNGHRKSLSKTTMEEYICLNCHKKFKAYVAEHRKYCCHSCYIKARFQGSDDHE</sequence>
<keyword evidence="1" id="KW-0479">Metal-binding</keyword>
<evidence type="ECO:0000313" key="2">
    <source>
        <dbReference type="EMBL" id="AAU07988.1"/>
    </source>
</evidence>
<reference evidence="2" key="2">
    <citation type="submission" date="2004-06" db="EMBL/GenBank/DDBJ databases">
        <title>Nucleotide sequence and chromosomal integration of CT Tn1207.3 carrying macrolide efflux genes in Streptococci.</title>
        <authorList>
            <person name="Santagati M."/>
            <person name="Iannelli F."/>
            <person name="Cascone C."/>
            <person name="Oggioni M.R."/>
            <person name="Stefani S."/>
            <person name="Pozzi G."/>
        </authorList>
    </citation>
    <scope>NUCLEOTIDE SEQUENCE</scope>
    <source>
        <strain evidence="2">D471</strain>
    </source>
</reference>
<reference evidence="1" key="1">
    <citation type="journal article" date="2003" name="J. Infect. Dis.">
        <title>Structure and distribution of an unusual chimeric genetic element encoding macrolide resistance in phylogenetically diverse clones of group A Streptococcus.</title>
        <authorList>
            <person name="Banks D.J."/>
            <person name="Porcella S.F."/>
            <person name="Barbian K.D."/>
            <person name="Martin J.M."/>
            <person name="Musser J.M."/>
        </authorList>
    </citation>
    <scope>NUCLEOTIDE SEQUENCE</scope>
</reference>
<keyword evidence="1" id="KW-0863">Zinc-finger</keyword>
<dbReference type="PATRIC" id="fig|1314.199.peg.1039"/>
<organism evidence="1">
    <name type="scientific">Streptococcus pyogenes</name>
    <dbReference type="NCBI Taxonomy" id="1314"/>
    <lineage>
        <taxon>Bacteria</taxon>
        <taxon>Bacillati</taxon>
        <taxon>Bacillota</taxon>
        <taxon>Bacilli</taxon>
        <taxon>Lactobacillales</taxon>
        <taxon>Streptococcaceae</taxon>
        <taxon>Streptococcus</taxon>
    </lineage>
</organism>